<gene>
    <name evidence="2" type="ORF">SLS63_004142</name>
</gene>
<feature type="compositionally biased region" description="Acidic residues" evidence="1">
    <location>
        <begin position="521"/>
        <end position="548"/>
    </location>
</feature>
<sequence length="577" mass="66024">MALREGEVRQLYYQPSIIVWDEMHESKSLDVNAMEVIKGLMTLAQKPVHVVAMSGTPISDGPEDFKLAEDLALHDKMGTWYGERTLAKYKENLEHHKKGFIDLAVEVRNDENLNLAKDGHQLTENDKREAHNLLRRYDQACHRYTDALPLLQRGSESDYLGYPLPAYSTAYNRKPKIHRFNTPMGNVQMQVANNYKEYLRLRWRGITRSWRREPEDTRGPKPKFADNMFILDGPVGAAQNTFHIDTSLIGFTPGMATEVLKRRDSANTKRFRSDEVQEIFSSAVTPQRDAVRSSEYWDMVPDAFCQRPGSGELQPKIARICEIIDEMLQDKERHTSLPKNAEPLRKKAVICVPHAWQGFILITFLFKKYGRHNFTFVGAGMSAVLRSKLMAPFSRKTNKVYIEDSQEDDPIALISTVNFIGTGLNLIRCNYCIATSPLRSRGEESQLFARINRNGQTCSTHNYLLLDDGNPVDVVTFHRMQTRTALTVPLDDRKEGYNFILGVHDDAEEQEASNLMDVENEDIDNAEPDLGSQDEDEDNDSSSDEEVAQDGAYGEDFMVEDWAEDEIDRSRKRQRQQ</sequence>
<feature type="compositionally biased region" description="Acidic residues" evidence="1">
    <location>
        <begin position="557"/>
        <end position="567"/>
    </location>
</feature>
<feature type="region of interest" description="Disordered" evidence="1">
    <location>
        <begin position="521"/>
        <end position="577"/>
    </location>
</feature>
<evidence type="ECO:0008006" key="4">
    <source>
        <dbReference type="Google" id="ProtNLM"/>
    </source>
</evidence>
<keyword evidence="3" id="KW-1185">Reference proteome</keyword>
<protein>
    <recommendedName>
        <fullName evidence="4">Helicase C-terminal domain-containing protein</fullName>
    </recommendedName>
</protein>
<accession>A0ABR1PFF3</accession>
<dbReference type="SUPFAM" id="SSF52540">
    <property type="entry name" value="P-loop containing nucleoside triphosphate hydrolases"/>
    <property type="match status" value="1"/>
</dbReference>
<reference evidence="2 3" key="1">
    <citation type="submission" date="2024-02" db="EMBL/GenBank/DDBJ databases">
        <title>De novo assembly and annotation of 12 fungi associated with fruit tree decline syndrome in Ontario, Canada.</title>
        <authorList>
            <person name="Sulman M."/>
            <person name="Ellouze W."/>
            <person name="Ilyukhin E."/>
        </authorList>
    </citation>
    <scope>NUCLEOTIDE SEQUENCE [LARGE SCALE GENOMIC DNA]</scope>
    <source>
        <strain evidence="2 3">M169</strain>
    </source>
</reference>
<dbReference type="Gene3D" id="3.40.50.300">
    <property type="entry name" value="P-loop containing nucleotide triphosphate hydrolases"/>
    <property type="match status" value="1"/>
</dbReference>
<evidence type="ECO:0000256" key="1">
    <source>
        <dbReference type="SAM" id="MobiDB-lite"/>
    </source>
</evidence>
<evidence type="ECO:0000313" key="2">
    <source>
        <dbReference type="EMBL" id="KAK7735154.1"/>
    </source>
</evidence>
<proteinExistence type="predicted"/>
<dbReference type="Proteomes" id="UP001430848">
    <property type="component" value="Unassembled WGS sequence"/>
</dbReference>
<comment type="caution">
    <text evidence="2">The sequence shown here is derived from an EMBL/GenBank/DDBJ whole genome shotgun (WGS) entry which is preliminary data.</text>
</comment>
<evidence type="ECO:0000313" key="3">
    <source>
        <dbReference type="Proteomes" id="UP001430848"/>
    </source>
</evidence>
<organism evidence="2 3">
    <name type="scientific">Diaporthe eres</name>
    <name type="common">Phomopsis oblonga</name>
    <dbReference type="NCBI Taxonomy" id="83184"/>
    <lineage>
        <taxon>Eukaryota</taxon>
        <taxon>Fungi</taxon>
        <taxon>Dikarya</taxon>
        <taxon>Ascomycota</taxon>
        <taxon>Pezizomycotina</taxon>
        <taxon>Sordariomycetes</taxon>
        <taxon>Sordariomycetidae</taxon>
        <taxon>Diaporthales</taxon>
        <taxon>Diaporthaceae</taxon>
        <taxon>Diaporthe</taxon>
        <taxon>Diaporthe eres species complex</taxon>
    </lineage>
</organism>
<name>A0ABR1PFF3_DIAER</name>
<dbReference type="EMBL" id="JAKNSF020000014">
    <property type="protein sequence ID" value="KAK7735154.1"/>
    <property type="molecule type" value="Genomic_DNA"/>
</dbReference>
<dbReference type="InterPro" id="IPR027417">
    <property type="entry name" value="P-loop_NTPase"/>
</dbReference>